<evidence type="ECO:0000313" key="2">
    <source>
        <dbReference type="EMBL" id="QHT97452.1"/>
    </source>
</evidence>
<feature type="compositionally biased region" description="Polar residues" evidence="1">
    <location>
        <begin position="1"/>
        <end position="12"/>
    </location>
</feature>
<protein>
    <submittedName>
        <fullName evidence="2">Uncharacterized protein</fullName>
    </submittedName>
</protein>
<reference evidence="2" key="1">
    <citation type="journal article" date="2020" name="Nature">
        <title>Giant virus diversity and host interactions through global metagenomics.</title>
        <authorList>
            <person name="Schulz F."/>
            <person name="Roux S."/>
            <person name="Paez-Espino D."/>
            <person name="Jungbluth S."/>
            <person name="Walsh D.A."/>
            <person name="Denef V.J."/>
            <person name="McMahon K.D."/>
            <person name="Konstantinidis K.T."/>
            <person name="Eloe-Fadrosh E.A."/>
            <person name="Kyrpides N.C."/>
            <person name="Woyke T."/>
        </authorList>
    </citation>
    <scope>NUCLEOTIDE SEQUENCE</scope>
    <source>
        <strain evidence="2">GVMAG-M-3300025138-11</strain>
    </source>
</reference>
<proteinExistence type="predicted"/>
<name>A0A6C0IWJ1_9ZZZZ</name>
<sequence length="147" mass="17411">MNCYNSNNLQSESKTKRLSKSVYNRPETTLTDTLQTNTEMTKKLANYMRVDDIEDVNINTHVRYVTLKEGKQRFCLGGLLKKIHSKYVILSNGTFSWSVQRYHWDDEHKDPIFVTAFFRILSKSEQQEKIILEQQKELETLRKLTMK</sequence>
<dbReference type="EMBL" id="MN740277">
    <property type="protein sequence ID" value="QHT97452.1"/>
    <property type="molecule type" value="Genomic_DNA"/>
</dbReference>
<evidence type="ECO:0000256" key="1">
    <source>
        <dbReference type="SAM" id="MobiDB-lite"/>
    </source>
</evidence>
<organism evidence="2">
    <name type="scientific">viral metagenome</name>
    <dbReference type="NCBI Taxonomy" id="1070528"/>
    <lineage>
        <taxon>unclassified sequences</taxon>
        <taxon>metagenomes</taxon>
        <taxon>organismal metagenomes</taxon>
    </lineage>
</organism>
<dbReference type="AlphaFoldDB" id="A0A6C0IWJ1"/>
<accession>A0A6C0IWJ1</accession>
<feature type="region of interest" description="Disordered" evidence="1">
    <location>
        <begin position="1"/>
        <end position="22"/>
    </location>
</feature>